<evidence type="ECO:0000313" key="2">
    <source>
        <dbReference type="Proteomes" id="UP001196413"/>
    </source>
</evidence>
<dbReference type="EMBL" id="JAHQIW010000369">
    <property type="protein sequence ID" value="KAJ1347716.1"/>
    <property type="molecule type" value="Genomic_DNA"/>
</dbReference>
<proteinExistence type="predicted"/>
<protein>
    <submittedName>
        <fullName evidence="1">Uncharacterized protein</fullName>
    </submittedName>
</protein>
<accession>A0AAD5MHE6</accession>
<dbReference type="Proteomes" id="UP001196413">
    <property type="component" value="Unassembled WGS sequence"/>
</dbReference>
<evidence type="ECO:0000313" key="1">
    <source>
        <dbReference type="EMBL" id="KAJ1347716.1"/>
    </source>
</evidence>
<organism evidence="1 2">
    <name type="scientific">Parelaphostrongylus tenuis</name>
    <name type="common">Meningeal worm</name>
    <dbReference type="NCBI Taxonomy" id="148309"/>
    <lineage>
        <taxon>Eukaryota</taxon>
        <taxon>Metazoa</taxon>
        <taxon>Ecdysozoa</taxon>
        <taxon>Nematoda</taxon>
        <taxon>Chromadorea</taxon>
        <taxon>Rhabditida</taxon>
        <taxon>Rhabditina</taxon>
        <taxon>Rhabditomorpha</taxon>
        <taxon>Strongyloidea</taxon>
        <taxon>Metastrongylidae</taxon>
        <taxon>Parelaphostrongylus</taxon>
    </lineage>
</organism>
<comment type="caution">
    <text evidence="1">The sequence shown here is derived from an EMBL/GenBank/DDBJ whole genome shotgun (WGS) entry which is preliminary data.</text>
</comment>
<name>A0AAD5MHE6_PARTN</name>
<gene>
    <name evidence="1" type="ORF">KIN20_002848</name>
</gene>
<dbReference type="AlphaFoldDB" id="A0AAD5MHE6"/>
<sequence>MDARSPRIGEEAVMNQINRTASDGRHDLLLPHFWLRKLGTAWISKHDHSTSIQ</sequence>
<keyword evidence="2" id="KW-1185">Reference proteome</keyword>
<reference evidence="1" key="1">
    <citation type="submission" date="2021-06" db="EMBL/GenBank/DDBJ databases">
        <title>Parelaphostrongylus tenuis whole genome reference sequence.</title>
        <authorList>
            <person name="Garwood T.J."/>
            <person name="Larsen P.A."/>
            <person name="Fountain-Jones N.M."/>
            <person name="Garbe J.R."/>
            <person name="Macchietto M.G."/>
            <person name="Kania S.A."/>
            <person name="Gerhold R.W."/>
            <person name="Richards J.E."/>
            <person name="Wolf T.M."/>
        </authorList>
    </citation>
    <scope>NUCLEOTIDE SEQUENCE</scope>
    <source>
        <strain evidence="1">MNPRO001-30</strain>
        <tissue evidence="1">Meninges</tissue>
    </source>
</reference>